<dbReference type="PANTHER" id="PTHR47256">
    <property type="entry name" value="ZN(II)2CYS6 TRANSCRIPTION FACTOR (EUROFUNG)-RELATED"/>
    <property type="match status" value="1"/>
</dbReference>
<comment type="caution">
    <text evidence="2">The sequence shown here is derived from an EMBL/GenBank/DDBJ whole genome shotgun (WGS) entry which is preliminary data.</text>
</comment>
<dbReference type="InterPro" id="IPR053187">
    <property type="entry name" value="Notoamide_regulator"/>
</dbReference>
<dbReference type="EMBL" id="LSBJ02000005">
    <property type="protein sequence ID" value="OWT42896.1"/>
    <property type="molecule type" value="Genomic_DNA"/>
</dbReference>
<reference evidence="2 3" key="1">
    <citation type="journal article" date="2016" name="PLoS Pathog.">
        <title>Biosynthesis of antibiotic leucinostatins in bio-control fungus Purpureocillium lilacinum and their inhibition on phytophthora revealed by genome mining.</title>
        <authorList>
            <person name="Wang G."/>
            <person name="Liu Z."/>
            <person name="Lin R."/>
            <person name="Li E."/>
            <person name="Mao Z."/>
            <person name="Ling J."/>
            <person name="Yang Y."/>
            <person name="Yin W.B."/>
            <person name="Xie B."/>
        </authorList>
    </citation>
    <scope>NUCLEOTIDE SEQUENCE [LARGE SCALE GENOMIC DNA]</scope>
    <source>
        <strain evidence="2">170</strain>
    </source>
</reference>
<dbReference type="PANTHER" id="PTHR47256:SF1">
    <property type="entry name" value="ZN(II)2CYS6 TRANSCRIPTION FACTOR (EUROFUNG)"/>
    <property type="match status" value="1"/>
</dbReference>
<dbReference type="OrthoDB" id="426882at2759"/>
<keyword evidence="1" id="KW-0472">Membrane</keyword>
<organism evidence="2 3">
    <name type="scientific">Pochonia chlamydosporia 170</name>
    <dbReference type="NCBI Taxonomy" id="1380566"/>
    <lineage>
        <taxon>Eukaryota</taxon>
        <taxon>Fungi</taxon>
        <taxon>Dikarya</taxon>
        <taxon>Ascomycota</taxon>
        <taxon>Pezizomycotina</taxon>
        <taxon>Sordariomycetes</taxon>
        <taxon>Hypocreomycetidae</taxon>
        <taxon>Hypocreales</taxon>
        <taxon>Clavicipitaceae</taxon>
        <taxon>Pochonia</taxon>
    </lineage>
</organism>
<keyword evidence="3" id="KW-1185">Reference proteome</keyword>
<feature type="transmembrane region" description="Helical" evidence="1">
    <location>
        <begin position="49"/>
        <end position="69"/>
    </location>
</feature>
<proteinExistence type="predicted"/>
<dbReference type="Proteomes" id="UP000078397">
    <property type="component" value="Unassembled WGS sequence"/>
</dbReference>
<evidence type="ECO:0000256" key="1">
    <source>
        <dbReference type="SAM" id="Phobius"/>
    </source>
</evidence>
<keyword evidence="1" id="KW-0812">Transmembrane</keyword>
<accession>A0A219AQ14</accession>
<evidence type="ECO:0000313" key="2">
    <source>
        <dbReference type="EMBL" id="OWT42896.1"/>
    </source>
</evidence>
<keyword evidence="1" id="KW-1133">Transmembrane helix</keyword>
<dbReference type="AlphaFoldDB" id="A0A219AQ14"/>
<dbReference type="GeneID" id="33936807"/>
<dbReference type="KEGG" id="pchm:VFPPC_17911"/>
<protein>
    <submittedName>
        <fullName evidence="2">Uncharacterized protein</fullName>
    </submittedName>
</protein>
<gene>
    <name evidence="2" type="ORF">VFPPC_17911</name>
</gene>
<sequence>MSLTCNMNGIDKVGWSYLLQALAMSEQMELFEVPPATTSREMRVARANTAWAVFCWQAYASFFLLSFSLSRSSFLTQRSLSTLGV</sequence>
<dbReference type="RefSeq" id="XP_022285362.1">
    <property type="nucleotide sequence ID" value="XM_022429584.1"/>
</dbReference>
<evidence type="ECO:0000313" key="3">
    <source>
        <dbReference type="Proteomes" id="UP000078397"/>
    </source>
</evidence>
<name>A0A219AQ14_METCM</name>